<dbReference type="EMBL" id="CP037423">
    <property type="protein sequence ID" value="QDV42966.1"/>
    <property type="molecule type" value="Genomic_DNA"/>
</dbReference>
<organism evidence="5 6">
    <name type="scientific">Stieleria neptunia</name>
    <dbReference type="NCBI Taxonomy" id="2527979"/>
    <lineage>
        <taxon>Bacteria</taxon>
        <taxon>Pseudomonadati</taxon>
        <taxon>Planctomycetota</taxon>
        <taxon>Planctomycetia</taxon>
        <taxon>Pirellulales</taxon>
        <taxon>Pirellulaceae</taxon>
        <taxon>Stieleria</taxon>
    </lineage>
</organism>
<keyword evidence="1" id="KW-0677">Repeat</keyword>
<dbReference type="PROSITE" id="PS50088">
    <property type="entry name" value="ANK_REPEAT"/>
    <property type="match status" value="5"/>
</dbReference>
<proteinExistence type="predicted"/>
<dbReference type="PANTHER" id="PTHR24173">
    <property type="entry name" value="ANKYRIN REPEAT CONTAINING"/>
    <property type="match status" value="1"/>
</dbReference>
<evidence type="ECO:0000256" key="1">
    <source>
        <dbReference type="ARBA" id="ARBA00022737"/>
    </source>
</evidence>
<evidence type="ECO:0000313" key="6">
    <source>
        <dbReference type="Proteomes" id="UP000319004"/>
    </source>
</evidence>
<dbReference type="InterPro" id="IPR011009">
    <property type="entry name" value="Kinase-like_dom_sf"/>
</dbReference>
<sequence length="710" mass="79175">MDDVLQDQAEHHELLERVERILSDRWDGPVRLGEVTQLSERRARNMVLRCKLSGAPDGAPPSVILKRARQRNYDPDDPKSRPAVGLFRDWAGLQFLGSLGDQNLACAEWYGGDRESGFFLMEDLRHTVDLDHLLTRSSESEAMDGLKLLASSLGRMHAQTIGRESEYQSIRGVLGPGDTAHRHRLAQHAREAGPYFAERCEWLKVDLVPGVDRDIERIASAMAEPGDFLAFTHCDACPDNCRITEDRLYLIDFEFASFRHALLDGVYGWIRFPTCWCVRDLPESAVQAMESAYRRELAKGCPAAEDDTVYFRAVAEACGYWLLENMAQLFDRAVEYETPKGTSTNRQRLMVRMAAFCHVAQRAEHLMALQETFARMLDRLRQLWRDDMSLYDAFGQAMPVTSEQVSAMVAAVQSGDVARVRDLLDKNRGLSNAKALDDDQSPILRLAIESRNVELIKLLLDSGADWRVTTRSGWTTLARACSHGTPRIVDLLLEKGADLNRRDSWGLLPIYGAVSSGNAEMLKHLLSRGAQPDLKLAIDLRQPALAKRLVEQDPSQARLRFGTGVTLLHDSARVGDSRIDAMSLLLAHGGSVNATTNWGATPLHLAAFFGHEQTIRWLLGHGADPNAEDKRGRTPKMLAHGRGHKRCARLLGYDSEGQTDCTLGSGDHLNAFDDLFADLGGTRDGEPHPMDDLQSEFGKWLGERSSGRPT</sequence>
<dbReference type="KEGG" id="snep:Enr13x_28180"/>
<name>A0A518HQ37_9BACT</name>
<dbReference type="SMART" id="SM00248">
    <property type="entry name" value="ANK"/>
    <property type="match status" value="6"/>
</dbReference>
<dbReference type="Pfam" id="PF12796">
    <property type="entry name" value="Ank_2"/>
    <property type="match status" value="2"/>
</dbReference>
<evidence type="ECO:0000256" key="3">
    <source>
        <dbReference type="PROSITE-ProRule" id="PRU00023"/>
    </source>
</evidence>
<accession>A0A518HQ37</accession>
<feature type="region of interest" description="Disordered" evidence="4">
    <location>
        <begin position="680"/>
        <end position="710"/>
    </location>
</feature>
<evidence type="ECO:0000256" key="2">
    <source>
        <dbReference type="ARBA" id="ARBA00023043"/>
    </source>
</evidence>
<feature type="compositionally biased region" description="Basic and acidic residues" evidence="4">
    <location>
        <begin position="681"/>
        <end position="691"/>
    </location>
</feature>
<feature type="repeat" description="ANK" evidence="3">
    <location>
        <begin position="563"/>
        <end position="597"/>
    </location>
</feature>
<feature type="repeat" description="ANK" evidence="3">
    <location>
        <begin position="598"/>
        <end position="630"/>
    </location>
</feature>
<keyword evidence="2 3" id="KW-0040">ANK repeat</keyword>
<evidence type="ECO:0000256" key="4">
    <source>
        <dbReference type="SAM" id="MobiDB-lite"/>
    </source>
</evidence>
<dbReference type="Proteomes" id="UP000319004">
    <property type="component" value="Chromosome"/>
</dbReference>
<feature type="repeat" description="ANK" evidence="3">
    <location>
        <begin position="505"/>
        <end position="537"/>
    </location>
</feature>
<dbReference type="InterPro" id="IPR002110">
    <property type="entry name" value="Ankyrin_rpt"/>
</dbReference>
<protein>
    <submittedName>
        <fullName evidence="5">Ankyrin repeats (3 copies)</fullName>
    </submittedName>
</protein>
<dbReference type="Gene3D" id="3.90.1200.10">
    <property type="match status" value="1"/>
</dbReference>
<feature type="repeat" description="ANK" evidence="3">
    <location>
        <begin position="472"/>
        <end position="504"/>
    </location>
</feature>
<dbReference type="PANTHER" id="PTHR24173:SF74">
    <property type="entry name" value="ANKYRIN REPEAT DOMAIN-CONTAINING PROTEIN 16"/>
    <property type="match status" value="1"/>
</dbReference>
<evidence type="ECO:0000313" key="5">
    <source>
        <dbReference type="EMBL" id="QDV42966.1"/>
    </source>
</evidence>
<dbReference type="PROSITE" id="PS50297">
    <property type="entry name" value="ANK_REP_REGION"/>
    <property type="match status" value="2"/>
</dbReference>
<dbReference type="SUPFAM" id="SSF56112">
    <property type="entry name" value="Protein kinase-like (PK-like)"/>
    <property type="match status" value="1"/>
</dbReference>
<gene>
    <name evidence="5" type="ORF">Enr13x_28180</name>
</gene>
<feature type="compositionally biased region" description="Basic and acidic residues" evidence="4">
    <location>
        <begin position="701"/>
        <end position="710"/>
    </location>
</feature>
<dbReference type="InterPro" id="IPR036770">
    <property type="entry name" value="Ankyrin_rpt-contain_sf"/>
</dbReference>
<reference evidence="5 6" key="1">
    <citation type="submission" date="2019-03" db="EMBL/GenBank/DDBJ databases">
        <title>Deep-cultivation of Planctomycetes and their phenomic and genomic characterization uncovers novel biology.</title>
        <authorList>
            <person name="Wiegand S."/>
            <person name="Jogler M."/>
            <person name="Boedeker C."/>
            <person name="Pinto D."/>
            <person name="Vollmers J."/>
            <person name="Rivas-Marin E."/>
            <person name="Kohn T."/>
            <person name="Peeters S.H."/>
            <person name="Heuer A."/>
            <person name="Rast P."/>
            <person name="Oberbeckmann S."/>
            <person name="Bunk B."/>
            <person name="Jeske O."/>
            <person name="Meyerdierks A."/>
            <person name="Storesund J.E."/>
            <person name="Kallscheuer N."/>
            <person name="Luecker S."/>
            <person name="Lage O.M."/>
            <person name="Pohl T."/>
            <person name="Merkel B.J."/>
            <person name="Hornburger P."/>
            <person name="Mueller R.-W."/>
            <person name="Bruemmer F."/>
            <person name="Labrenz M."/>
            <person name="Spormann A.M."/>
            <person name="Op den Camp H."/>
            <person name="Overmann J."/>
            <person name="Amann R."/>
            <person name="Jetten M.S.M."/>
            <person name="Mascher T."/>
            <person name="Medema M.H."/>
            <person name="Devos D.P."/>
            <person name="Kaster A.-K."/>
            <person name="Ovreas L."/>
            <person name="Rohde M."/>
            <person name="Galperin M.Y."/>
            <person name="Jogler C."/>
        </authorList>
    </citation>
    <scope>NUCLEOTIDE SEQUENCE [LARGE SCALE GENOMIC DNA]</scope>
    <source>
        <strain evidence="5 6">Enr13</strain>
    </source>
</reference>
<dbReference type="SUPFAM" id="SSF48403">
    <property type="entry name" value="Ankyrin repeat"/>
    <property type="match status" value="1"/>
</dbReference>
<dbReference type="Gene3D" id="1.25.40.20">
    <property type="entry name" value="Ankyrin repeat-containing domain"/>
    <property type="match status" value="3"/>
</dbReference>
<feature type="repeat" description="ANK" evidence="3">
    <location>
        <begin position="439"/>
        <end position="471"/>
    </location>
</feature>
<dbReference type="AlphaFoldDB" id="A0A518HQ37"/>
<keyword evidence="6" id="KW-1185">Reference proteome</keyword>